<organism evidence="1 2">
    <name type="scientific">Acinetobacter baylyi</name>
    <dbReference type="NCBI Taxonomy" id="202950"/>
    <lineage>
        <taxon>Bacteria</taxon>
        <taxon>Pseudomonadati</taxon>
        <taxon>Pseudomonadota</taxon>
        <taxon>Gammaproteobacteria</taxon>
        <taxon>Moraxellales</taxon>
        <taxon>Moraxellaceae</taxon>
        <taxon>Acinetobacter</taxon>
    </lineage>
</organism>
<protein>
    <submittedName>
        <fullName evidence="1">Uncharacterized protein</fullName>
    </submittedName>
</protein>
<name>A0ABU0URN7_ACIBI</name>
<evidence type="ECO:0000313" key="1">
    <source>
        <dbReference type="EMBL" id="MDQ1207217.1"/>
    </source>
</evidence>
<dbReference type="Proteomes" id="UP001233360">
    <property type="component" value="Unassembled WGS sequence"/>
</dbReference>
<proteinExistence type="predicted"/>
<comment type="caution">
    <text evidence="1">The sequence shown here is derived from an EMBL/GenBank/DDBJ whole genome shotgun (WGS) entry which is preliminary data.</text>
</comment>
<keyword evidence="2" id="KW-1185">Reference proteome</keyword>
<accession>A0ABU0URN7</accession>
<reference evidence="1 2" key="1">
    <citation type="submission" date="2023-07" db="EMBL/GenBank/DDBJ databases">
        <title>Functional and genomic diversity of the sorghum phyllosphere microbiome.</title>
        <authorList>
            <person name="Shade A."/>
        </authorList>
    </citation>
    <scope>NUCLEOTIDE SEQUENCE [LARGE SCALE GENOMIC DNA]</scope>
    <source>
        <strain evidence="1 2">SORGH_AS_0887</strain>
    </source>
</reference>
<dbReference type="EMBL" id="JAUTBK010000002">
    <property type="protein sequence ID" value="MDQ1207217.1"/>
    <property type="molecule type" value="Genomic_DNA"/>
</dbReference>
<evidence type="ECO:0000313" key="2">
    <source>
        <dbReference type="Proteomes" id="UP001233360"/>
    </source>
</evidence>
<gene>
    <name evidence="1" type="ORF">QE380_000140</name>
</gene>
<sequence length="35" mass="4043">MILKNDVFCPSALARFLYDYALVNAIIMDYDNDIT</sequence>